<proteinExistence type="predicted"/>
<dbReference type="OrthoDB" id="973072at2"/>
<reference evidence="2 3" key="1">
    <citation type="submission" date="2018-03" db="EMBL/GenBank/DDBJ databases">
        <title>Genomic Encyclopedia of Archaeal and Bacterial Type Strains, Phase II (KMG-II): from individual species to whole genera.</title>
        <authorList>
            <person name="Goeker M."/>
        </authorList>
    </citation>
    <scope>NUCLEOTIDE SEQUENCE [LARGE SCALE GENOMIC DNA]</scope>
    <source>
        <strain evidence="2 3">DSM 28229</strain>
    </source>
</reference>
<name>A0A315ZVF8_SEDFL</name>
<keyword evidence="3" id="KW-1185">Reference proteome</keyword>
<feature type="chain" id="PRO_5016466129" evidence="1">
    <location>
        <begin position="23"/>
        <end position="499"/>
    </location>
</feature>
<keyword evidence="1" id="KW-0732">Signal</keyword>
<gene>
    <name evidence="2" type="ORF">BC781_105267</name>
</gene>
<feature type="signal peptide" evidence="1">
    <location>
        <begin position="1"/>
        <end position="22"/>
    </location>
</feature>
<sequence>MMKKIILLLIGFFIFMSSCTDGFEELNTDPKTPIGQTDPSFILPTALNSLMNHHVYTGAVNENQLGTFSQYFAKYDYTNENIYDFRGNMFDTHWGSLYRSIAVFRDIARLVEVAPYNNGLSQSALNNRKAVSEIMEIWCFHQLTDQFGDVPYSEAAQSPDIVTPKYDKQSDIYPDLIKRLGAVVESIDTSAEGFGPTDVFFDGDMNRWVVFANSLKLRLAMRLADIDPSVASTAVNEALTAGVLDSNNDNIKYYFNTANAFMSPLRRNDGEAGWVDVLICETFTDVVNEVEDPRRWYMMYGWGPEDKPFNGYPLTYQTKGEFPHGDWGYAFLGWNFRYGDERDYPWAHILIDYAEVEFLKAEAVERGFIGGDAALHYTNAVTASLEYWEVGSDAITTYLSRPDVAYATAEGTWKQKIGTQKYIAFFPQSSEAFAEQRRLDYPALTPPVLVSGQLTQADIATRLPYPISEVNMNPINTTAAIDGIGGENSITTKVWWDVN</sequence>
<dbReference type="EMBL" id="QGDO01000005">
    <property type="protein sequence ID" value="PWJ40199.1"/>
    <property type="molecule type" value="Genomic_DNA"/>
</dbReference>
<organism evidence="2 3">
    <name type="scientific">Sediminitomix flava</name>
    <dbReference type="NCBI Taxonomy" id="379075"/>
    <lineage>
        <taxon>Bacteria</taxon>
        <taxon>Pseudomonadati</taxon>
        <taxon>Bacteroidota</taxon>
        <taxon>Cytophagia</taxon>
        <taxon>Cytophagales</taxon>
        <taxon>Flammeovirgaceae</taxon>
        <taxon>Sediminitomix</taxon>
    </lineage>
</organism>
<evidence type="ECO:0000313" key="2">
    <source>
        <dbReference type="EMBL" id="PWJ40199.1"/>
    </source>
</evidence>
<dbReference type="Gene3D" id="1.25.40.390">
    <property type="match status" value="1"/>
</dbReference>
<dbReference type="Pfam" id="PF12771">
    <property type="entry name" value="SusD-like_2"/>
    <property type="match status" value="1"/>
</dbReference>
<dbReference type="Proteomes" id="UP000245535">
    <property type="component" value="Unassembled WGS sequence"/>
</dbReference>
<dbReference type="SUPFAM" id="SSF48452">
    <property type="entry name" value="TPR-like"/>
    <property type="match status" value="1"/>
</dbReference>
<accession>A0A315ZVF8</accession>
<comment type="caution">
    <text evidence="2">The sequence shown here is derived from an EMBL/GenBank/DDBJ whole genome shotgun (WGS) entry which is preliminary data.</text>
</comment>
<dbReference type="RefSeq" id="WP_109620714.1">
    <property type="nucleotide sequence ID" value="NZ_QGDO01000005.1"/>
</dbReference>
<dbReference type="PROSITE" id="PS51257">
    <property type="entry name" value="PROKAR_LIPOPROTEIN"/>
    <property type="match status" value="1"/>
</dbReference>
<evidence type="ECO:0000313" key="3">
    <source>
        <dbReference type="Proteomes" id="UP000245535"/>
    </source>
</evidence>
<protein>
    <submittedName>
        <fullName evidence="2">SusD-like starch-binding protein associating with outer membrane</fullName>
    </submittedName>
</protein>
<dbReference type="InterPro" id="IPR041662">
    <property type="entry name" value="SusD-like_2"/>
</dbReference>
<dbReference type="AlphaFoldDB" id="A0A315ZVF8"/>
<dbReference type="InterPro" id="IPR011990">
    <property type="entry name" value="TPR-like_helical_dom_sf"/>
</dbReference>
<evidence type="ECO:0000256" key="1">
    <source>
        <dbReference type="SAM" id="SignalP"/>
    </source>
</evidence>